<evidence type="ECO:0000313" key="3">
    <source>
        <dbReference type="EnsemblMetazoa" id="XP_030851655"/>
    </source>
</evidence>
<feature type="coiled-coil region" evidence="1">
    <location>
        <begin position="84"/>
        <end position="118"/>
    </location>
</feature>
<sequence length="270" mass="30607">MSGRSQKKIVKKTTKNTRGSYSILNDELHDAAATPTGTDDQADPANNLGSLPSSGVELADYLKAATSNFEKVMDEAVQSLIESVRKVERALEFEGQRINELEKKNAELEYRLGRMEKSFTDLAQRVGSHDSDVNKAERSSRRNNFRVIGIQESLDVGLEDCAQIVEDIIKTKFKLEVKVERALREGRKGDNPRHIIVKTSSYDEKVAIMKSAREALKEDPFYFVNDLTKRDLEQKRKHKKEVQDLYSKGTKLRFYAGQWRGNGGVPYFTA</sequence>
<reference evidence="3" key="2">
    <citation type="submission" date="2021-01" db="UniProtKB">
        <authorList>
            <consortium name="EnsemblMetazoa"/>
        </authorList>
    </citation>
    <scope>IDENTIFICATION</scope>
</reference>
<accession>A0A7M7PH50</accession>
<dbReference type="PANTHER" id="PTHR35555:SF3">
    <property type="entry name" value="ENDONUCLEASE-REVERSE TRANSCRIPTASE"/>
    <property type="match status" value="1"/>
</dbReference>
<evidence type="ECO:0000256" key="1">
    <source>
        <dbReference type="SAM" id="Coils"/>
    </source>
</evidence>
<keyword evidence="4" id="KW-1185">Reference proteome</keyword>
<dbReference type="GeneID" id="115928515"/>
<organism evidence="3 4">
    <name type="scientific">Strongylocentrotus purpuratus</name>
    <name type="common">Purple sea urchin</name>
    <dbReference type="NCBI Taxonomy" id="7668"/>
    <lineage>
        <taxon>Eukaryota</taxon>
        <taxon>Metazoa</taxon>
        <taxon>Echinodermata</taxon>
        <taxon>Eleutherozoa</taxon>
        <taxon>Echinozoa</taxon>
        <taxon>Echinoidea</taxon>
        <taxon>Euechinoidea</taxon>
        <taxon>Echinacea</taxon>
        <taxon>Camarodonta</taxon>
        <taxon>Echinidea</taxon>
        <taxon>Strongylocentrotidae</taxon>
        <taxon>Strongylocentrotus</taxon>
    </lineage>
</organism>
<dbReference type="InParanoid" id="A0A7M7PH50"/>
<reference evidence="4" key="1">
    <citation type="submission" date="2015-02" db="EMBL/GenBank/DDBJ databases">
        <title>Genome sequencing for Strongylocentrotus purpuratus.</title>
        <authorList>
            <person name="Murali S."/>
            <person name="Liu Y."/>
            <person name="Vee V."/>
            <person name="English A."/>
            <person name="Wang M."/>
            <person name="Skinner E."/>
            <person name="Han Y."/>
            <person name="Muzny D.M."/>
            <person name="Worley K.C."/>
            <person name="Gibbs R.A."/>
        </authorList>
    </citation>
    <scope>NUCLEOTIDE SEQUENCE</scope>
</reference>
<evidence type="ECO:0000313" key="4">
    <source>
        <dbReference type="Proteomes" id="UP000007110"/>
    </source>
</evidence>
<evidence type="ECO:0000256" key="2">
    <source>
        <dbReference type="SAM" id="MobiDB-lite"/>
    </source>
</evidence>
<name>A0A7M7PH50_STRPU</name>
<dbReference type="RefSeq" id="XP_030851655.1">
    <property type="nucleotide sequence ID" value="XM_030995795.1"/>
</dbReference>
<dbReference type="EnsemblMetazoa" id="XM_030995795">
    <property type="protein sequence ID" value="XP_030851655"/>
    <property type="gene ID" value="LOC115928515"/>
</dbReference>
<dbReference type="OMA" id="WVDAPRI"/>
<dbReference type="Proteomes" id="UP000007110">
    <property type="component" value="Unassembled WGS sequence"/>
</dbReference>
<dbReference type="PANTHER" id="PTHR35555">
    <property type="entry name" value="ENDONUCLEASE-REVERSE TRANSCRIPTASE"/>
    <property type="match status" value="1"/>
</dbReference>
<dbReference type="KEGG" id="spu:115928515"/>
<keyword evidence="1" id="KW-0175">Coiled coil</keyword>
<dbReference type="AlphaFoldDB" id="A0A7M7PH50"/>
<feature type="compositionally biased region" description="Basic residues" evidence="2">
    <location>
        <begin position="1"/>
        <end position="15"/>
    </location>
</feature>
<dbReference type="OrthoDB" id="4781at2759"/>
<feature type="region of interest" description="Disordered" evidence="2">
    <location>
        <begin position="1"/>
        <end position="51"/>
    </location>
</feature>
<dbReference type="Gene3D" id="3.30.70.1820">
    <property type="entry name" value="L1 transposable element, RRM domain"/>
    <property type="match status" value="1"/>
</dbReference>
<proteinExistence type="predicted"/>
<protein>
    <submittedName>
        <fullName evidence="3">Uncharacterized protein</fullName>
    </submittedName>
</protein>